<feature type="compositionally biased region" description="Pro residues" evidence="1">
    <location>
        <begin position="382"/>
        <end position="391"/>
    </location>
</feature>
<evidence type="ECO:0000313" key="3">
    <source>
        <dbReference type="Proteomes" id="UP001175226"/>
    </source>
</evidence>
<sequence length="414" mass="45501">MTAGLPKKGRGAKVTNAKKDQEPQGVESSEQTEPCMMNESHTHADLLEETQLADALMADEEPGSAKNPKPQEMEAQDINELMGLDGSTINQGGETRNDEQDVMTPTSTTHLLKRKSETDDEANFVPGPNPFIPLFAKTEPVVKKARSNEQGEEDEGDDLDEYQEEEEMQHVHPHHPPVITFRKTKLTVQTSSHAPSDTGDTEEQIESDNDTIEISMVPCTLMVNAPRNDARLAATMTADHPLDPFARRLPGFADGENENASLLHTGSHLPAQAPPLPHAPTWHKDPQVFVNRTAPDLAEMFAPTTSSSHTATPTTRGDQPITIHREFTGTFGPHSIPPQHVFHNYDSTQVRTLFSTRQPGDILIIDQGNPQSFLPEQDAYPPDCPSLPPTLTPYQGPADEPPGSVRSEFADFMH</sequence>
<dbReference type="AlphaFoldDB" id="A0AA39ITS1"/>
<protein>
    <submittedName>
        <fullName evidence="2">Uncharacterized protein</fullName>
    </submittedName>
</protein>
<dbReference type="Proteomes" id="UP001175226">
    <property type="component" value="Unassembled WGS sequence"/>
</dbReference>
<name>A0AA39ITS1_9AGAR</name>
<reference evidence="2" key="1">
    <citation type="submission" date="2023-06" db="EMBL/GenBank/DDBJ databases">
        <authorList>
            <consortium name="Lawrence Berkeley National Laboratory"/>
            <person name="Ahrendt S."/>
            <person name="Sahu N."/>
            <person name="Indic B."/>
            <person name="Wong-Bajracharya J."/>
            <person name="Merenyi Z."/>
            <person name="Ke H.-M."/>
            <person name="Monk M."/>
            <person name="Kocsube S."/>
            <person name="Drula E."/>
            <person name="Lipzen A."/>
            <person name="Balint B."/>
            <person name="Henrissat B."/>
            <person name="Andreopoulos B."/>
            <person name="Martin F.M."/>
            <person name="Harder C.B."/>
            <person name="Rigling D."/>
            <person name="Ford K.L."/>
            <person name="Foster G.D."/>
            <person name="Pangilinan J."/>
            <person name="Papanicolaou A."/>
            <person name="Barry K."/>
            <person name="LaButti K."/>
            <person name="Viragh M."/>
            <person name="Koriabine M."/>
            <person name="Yan M."/>
            <person name="Riley R."/>
            <person name="Champramary S."/>
            <person name="Plett K.L."/>
            <person name="Tsai I.J."/>
            <person name="Slot J."/>
            <person name="Sipos G."/>
            <person name="Plett J."/>
            <person name="Nagy L.G."/>
            <person name="Grigoriev I.V."/>
        </authorList>
    </citation>
    <scope>NUCLEOTIDE SEQUENCE</scope>
    <source>
        <strain evidence="2">FPL87.14</strain>
    </source>
</reference>
<evidence type="ECO:0000256" key="1">
    <source>
        <dbReference type="SAM" id="MobiDB-lite"/>
    </source>
</evidence>
<evidence type="ECO:0000313" key="2">
    <source>
        <dbReference type="EMBL" id="KAK0429539.1"/>
    </source>
</evidence>
<feature type="region of interest" description="Disordered" evidence="1">
    <location>
        <begin position="1"/>
        <end position="42"/>
    </location>
</feature>
<proteinExistence type="predicted"/>
<organism evidence="2 3">
    <name type="scientific">Armillaria borealis</name>
    <dbReference type="NCBI Taxonomy" id="47425"/>
    <lineage>
        <taxon>Eukaryota</taxon>
        <taxon>Fungi</taxon>
        <taxon>Dikarya</taxon>
        <taxon>Basidiomycota</taxon>
        <taxon>Agaricomycotina</taxon>
        <taxon>Agaricomycetes</taxon>
        <taxon>Agaricomycetidae</taxon>
        <taxon>Agaricales</taxon>
        <taxon>Marasmiineae</taxon>
        <taxon>Physalacriaceae</taxon>
        <taxon>Armillaria</taxon>
    </lineage>
</organism>
<keyword evidence="3" id="KW-1185">Reference proteome</keyword>
<dbReference type="EMBL" id="JAUEPT010000238">
    <property type="protein sequence ID" value="KAK0429539.1"/>
    <property type="molecule type" value="Genomic_DNA"/>
</dbReference>
<feature type="compositionally biased region" description="Acidic residues" evidence="1">
    <location>
        <begin position="150"/>
        <end position="167"/>
    </location>
</feature>
<feature type="region of interest" description="Disordered" evidence="1">
    <location>
        <begin position="54"/>
        <end position="174"/>
    </location>
</feature>
<comment type="caution">
    <text evidence="2">The sequence shown here is derived from an EMBL/GenBank/DDBJ whole genome shotgun (WGS) entry which is preliminary data.</text>
</comment>
<feature type="region of interest" description="Disordered" evidence="1">
    <location>
        <begin position="378"/>
        <end position="414"/>
    </location>
</feature>
<feature type="compositionally biased region" description="Basic and acidic residues" evidence="1">
    <location>
        <begin position="140"/>
        <end position="149"/>
    </location>
</feature>
<gene>
    <name evidence="2" type="ORF">EV421DRAFT_1914487</name>
</gene>
<accession>A0AA39ITS1</accession>